<dbReference type="InterPro" id="IPR000182">
    <property type="entry name" value="GNAT_dom"/>
</dbReference>
<dbReference type="AlphaFoldDB" id="A0A2C8YSA5"/>
<accession>A0A2C8YSA5</accession>
<dbReference type="PROSITE" id="PS51186">
    <property type="entry name" value="GNAT"/>
    <property type="match status" value="1"/>
</dbReference>
<reference evidence="2 3" key="1">
    <citation type="submission" date="2017-09" db="EMBL/GenBank/DDBJ databases">
        <authorList>
            <person name="Ehlers B."/>
            <person name="Leendertz F.H."/>
        </authorList>
    </citation>
    <scope>NUCLEOTIDE SEQUENCE [LARGE SCALE GENOMIC DNA]</scope>
    <source>
        <strain evidence="2 3">CGMCC 1.05381</strain>
    </source>
</reference>
<feature type="domain" description="N-acetyltransferase" evidence="1">
    <location>
        <begin position="21"/>
        <end position="178"/>
    </location>
</feature>
<protein>
    <submittedName>
        <fullName evidence="2">Protein N-acetyltransferase, RimJ/RimL family</fullName>
    </submittedName>
</protein>
<keyword evidence="2" id="KW-0808">Transferase</keyword>
<dbReference type="Pfam" id="PF13302">
    <property type="entry name" value="Acetyltransf_3"/>
    <property type="match status" value="1"/>
</dbReference>
<dbReference type="PANTHER" id="PTHR43792">
    <property type="entry name" value="GNAT FAMILY, PUTATIVE (AFU_ORTHOLOGUE AFUA_3G00765)-RELATED-RELATED"/>
    <property type="match status" value="1"/>
</dbReference>
<dbReference type="Gene3D" id="3.40.630.30">
    <property type="match status" value="1"/>
</dbReference>
<gene>
    <name evidence="2" type="ORF">SAMN06296378_0557</name>
</gene>
<dbReference type="InterPro" id="IPR051531">
    <property type="entry name" value="N-acetyltransferase"/>
</dbReference>
<dbReference type="EMBL" id="OCST01000001">
    <property type="protein sequence ID" value="SOE53471.1"/>
    <property type="molecule type" value="Genomic_DNA"/>
</dbReference>
<evidence type="ECO:0000313" key="2">
    <source>
        <dbReference type="EMBL" id="SOE53471.1"/>
    </source>
</evidence>
<dbReference type="GO" id="GO:0016747">
    <property type="term" value="F:acyltransferase activity, transferring groups other than amino-acyl groups"/>
    <property type="evidence" value="ECO:0007669"/>
    <property type="project" value="InterPro"/>
</dbReference>
<organism evidence="2 3">
    <name type="scientific">Salinibacterium xinjiangense</name>
    <dbReference type="NCBI Taxonomy" id="386302"/>
    <lineage>
        <taxon>Bacteria</taxon>
        <taxon>Bacillati</taxon>
        <taxon>Actinomycetota</taxon>
        <taxon>Actinomycetes</taxon>
        <taxon>Micrococcales</taxon>
        <taxon>Microbacteriaceae</taxon>
        <taxon>Salinibacterium</taxon>
    </lineage>
</organism>
<sequence length="193" mass="21481">MLRGSRLDEPLDSPIVRTERLVIRPHRLSDADAWHQMQSDEGVTRFLSWPLRNRAESLQHLKDRTQHTVLAQADDLLALAIERDGTLVGDLSVHLRTVHPDFRSAEIGWILGSAHGGAGLATEAVCAVIDMLFDRIDARWVFAVVDERNAKSMALATRLGFTVVNRDGPLVTMMVTPDTSVACTHRVDRRLSA</sequence>
<dbReference type="PANTHER" id="PTHR43792:SF1">
    <property type="entry name" value="N-ACETYLTRANSFERASE DOMAIN-CONTAINING PROTEIN"/>
    <property type="match status" value="1"/>
</dbReference>
<proteinExistence type="predicted"/>
<keyword evidence="3" id="KW-1185">Reference proteome</keyword>
<name>A0A2C8YSA5_9MICO</name>
<dbReference type="InterPro" id="IPR016181">
    <property type="entry name" value="Acyl_CoA_acyltransferase"/>
</dbReference>
<evidence type="ECO:0000259" key="1">
    <source>
        <dbReference type="PROSITE" id="PS51186"/>
    </source>
</evidence>
<dbReference type="Proteomes" id="UP000219440">
    <property type="component" value="Unassembled WGS sequence"/>
</dbReference>
<evidence type="ECO:0000313" key="3">
    <source>
        <dbReference type="Proteomes" id="UP000219440"/>
    </source>
</evidence>
<dbReference type="SUPFAM" id="SSF55729">
    <property type="entry name" value="Acyl-CoA N-acyltransferases (Nat)"/>
    <property type="match status" value="1"/>
</dbReference>